<evidence type="ECO:0000313" key="2">
    <source>
        <dbReference type="EMBL" id="KAH7109550.1"/>
    </source>
</evidence>
<comment type="caution">
    <text evidence="2">The sequence shown here is derived from an EMBL/GenBank/DDBJ whole genome shotgun (WGS) entry which is preliminary data.</text>
</comment>
<feature type="region of interest" description="Disordered" evidence="1">
    <location>
        <begin position="1"/>
        <end position="26"/>
    </location>
</feature>
<proteinExistence type="predicted"/>
<protein>
    <submittedName>
        <fullName evidence="2">Uncharacterized protein</fullName>
    </submittedName>
</protein>
<evidence type="ECO:0000313" key="3">
    <source>
        <dbReference type="Proteomes" id="UP000738349"/>
    </source>
</evidence>
<organism evidence="2 3">
    <name type="scientific">Dactylonectria macrodidyma</name>
    <dbReference type="NCBI Taxonomy" id="307937"/>
    <lineage>
        <taxon>Eukaryota</taxon>
        <taxon>Fungi</taxon>
        <taxon>Dikarya</taxon>
        <taxon>Ascomycota</taxon>
        <taxon>Pezizomycotina</taxon>
        <taxon>Sordariomycetes</taxon>
        <taxon>Hypocreomycetidae</taxon>
        <taxon>Hypocreales</taxon>
        <taxon>Nectriaceae</taxon>
        <taxon>Dactylonectria</taxon>
    </lineage>
</organism>
<keyword evidence="3" id="KW-1185">Reference proteome</keyword>
<accession>A0A9P9I7K8</accession>
<dbReference type="AlphaFoldDB" id="A0A9P9I7K8"/>
<sequence length="86" mass="9592">MAKKRRAQRPAPPRGLPEPPNGATADPVFYEGTKVWFYDVDSGQWLTGTVISPPDGSSGSTMMPWIEVDGTWEQITKRIEYVYGMS</sequence>
<gene>
    <name evidence="2" type="ORF">EDB81DRAFT_833776</name>
</gene>
<feature type="compositionally biased region" description="Pro residues" evidence="1">
    <location>
        <begin position="10"/>
        <end position="20"/>
    </location>
</feature>
<reference evidence="2" key="1">
    <citation type="journal article" date="2021" name="Nat. Commun.">
        <title>Genetic determinants of endophytism in the Arabidopsis root mycobiome.</title>
        <authorList>
            <person name="Mesny F."/>
            <person name="Miyauchi S."/>
            <person name="Thiergart T."/>
            <person name="Pickel B."/>
            <person name="Atanasova L."/>
            <person name="Karlsson M."/>
            <person name="Huettel B."/>
            <person name="Barry K.W."/>
            <person name="Haridas S."/>
            <person name="Chen C."/>
            <person name="Bauer D."/>
            <person name="Andreopoulos W."/>
            <person name="Pangilinan J."/>
            <person name="LaButti K."/>
            <person name="Riley R."/>
            <person name="Lipzen A."/>
            <person name="Clum A."/>
            <person name="Drula E."/>
            <person name="Henrissat B."/>
            <person name="Kohler A."/>
            <person name="Grigoriev I.V."/>
            <person name="Martin F.M."/>
            <person name="Hacquard S."/>
        </authorList>
    </citation>
    <scope>NUCLEOTIDE SEQUENCE</scope>
    <source>
        <strain evidence="2">MPI-CAGE-AT-0147</strain>
    </source>
</reference>
<evidence type="ECO:0000256" key="1">
    <source>
        <dbReference type="SAM" id="MobiDB-lite"/>
    </source>
</evidence>
<name>A0A9P9I7K8_9HYPO</name>
<dbReference type="Proteomes" id="UP000738349">
    <property type="component" value="Unassembled WGS sequence"/>
</dbReference>
<dbReference type="EMBL" id="JAGMUV010000051">
    <property type="protein sequence ID" value="KAH7109550.1"/>
    <property type="molecule type" value="Genomic_DNA"/>
</dbReference>
<dbReference type="OrthoDB" id="5086490at2759"/>